<protein>
    <recommendedName>
        <fullName evidence="3">TIR domain-containing protein</fullName>
    </recommendedName>
</protein>
<feature type="compositionally biased region" description="Pro residues" evidence="2">
    <location>
        <begin position="11"/>
        <end position="22"/>
    </location>
</feature>
<evidence type="ECO:0000256" key="1">
    <source>
        <dbReference type="ARBA" id="ARBA00023027"/>
    </source>
</evidence>
<dbReference type="SMART" id="SM00255">
    <property type="entry name" value="TIR"/>
    <property type="match status" value="1"/>
</dbReference>
<dbReference type="STRING" id="180498.A0A067K4J6"/>
<keyword evidence="1" id="KW-0520">NAD</keyword>
<reference evidence="4 5" key="1">
    <citation type="journal article" date="2014" name="PLoS ONE">
        <title>Global Analysis of Gene Expression Profiles in Physic Nut (Jatropha curcas L.) Seedlings Exposed to Salt Stress.</title>
        <authorList>
            <person name="Zhang L."/>
            <person name="Zhang C."/>
            <person name="Wu P."/>
            <person name="Chen Y."/>
            <person name="Li M."/>
            <person name="Jiang H."/>
            <person name="Wu G."/>
        </authorList>
    </citation>
    <scope>NUCLEOTIDE SEQUENCE [LARGE SCALE GENOMIC DNA]</scope>
    <source>
        <strain evidence="5">cv. GZQX0401</strain>
        <tissue evidence="4">Young leaves</tissue>
    </source>
</reference>
<feature type="region of interest" description="Disordered" evidence="2">
    <location>
        <begin position="1"/>
        <end position="22"/>
    </location>
</feature>
<evidence type="ECO:0000313" key="5">
    <source>
        <dbReference type="Proteomes" id="UP000027138"/>
    </source>
</evidence>
<gene>
    <name evidence="4" type="ORF">JCGZ_18745</name>
</gene>
<dbReference type="FunFam" id="3.40.50.10140:FF:000007">
    <property type="entry name" value="Disease resistance protein (TIR-NBS-LRR class)"/>
    <property type="match status" value="1"/>
</dbReference>
<dbReference type="InterPro" id="IPR000157">
    <property type="entry name" value="TIR_dom"/>
</dbReference>
<dbReference type="AlphaFoldDB" id="A0A067K4J6"/>
<dbReference type="GO" id="GO:0007165">
    <property type="term" value="P:signal transduction"/>
    <property type="evidence" value="ECO:0007669"/>
    <property type="project" value="InterPro"/>
</dbReference>
<organism evidence="4 5">
    <name type="scientific">Jatropha curcas</name>
    <name type="common">Barbados nut</name>
    <dbReference type="NCBI Taxonomy" id="180498"/>
    <lineage>
        <taxon>Eukaryota</taxon>
        <taxon>Viridiplantae</taxon>
        <taxon>Streptophyta</taxon>
        <taxon>Embryophyta</taxon>
        <taxon>Tracheophyta</taxon>
        <taxon>Spermatophyta</taxon>
        <taxon>Magnoliopsida</taxon>
        <taxon>eudicotyledons</taxon>
        <taxon>Gunneridae</taxon>
        <taxon>Pentapetalae</taxon>
        <taxon>rosids</taxon>
        <taxon>fabids</taxon>
        <taxon>Malpighiales</taxon>
        <taxon>Euphorbiaceae</taxon>
        <taxon>Crotonoideae</taxon>
        <taxon>Jatropheae</taxon>
        <taxon>Jatropha</taxon>
    </lineage>
</organism>
<dbReference type="KEGG" id="jcu:105641454"/>
<evidence type="ECO:0000259" key="3">
    <source>
        <dbReference type="PROSITE" id="PS50104"/>
    </source>
</evidence>
<feature type="domain" description="TIR" evidence="3">
    <location>
        <begin position="25"/>
        <end position="173"/>
    </location>
</feature>
<accession>A0A067K4J6</accession>
<sequence>MGGVEELPRSYPHPPPPPPPPTPTWRYEVFLSFTGQDTRDNFTDHLYTGLVERRITAYRDDKNLGRGCFIIETLFRAIERSRTSIIIFSKNYAASKWCLYELVKIVKCNKLLGHMIFPVFYDVRPDHVAEQTGPYKKIFIDHYKNFKKRRVDKWRNALKTVCGISGWYKPNYR</sequence>
<dbReference type="PANTHER" id="PTHR32009:SF154">
    <property type="entry name" value="TIR DOMAIN-CONTAINING PROTEIN"/>
    <property type="match status" value="1"/>
</dbReference>
<dbReference type="Gene3D" id="3.40.50.10140">
    <property type="entry name" value="Toll/interleukin-1 receptor homology (TIR) domain"/>
    <property type="match status" value="1"/>
</dbReference>
<keyword evidence="5" id="KW-1185">Reference proteome</keyword>
<dbReference type="EMBL" id="KK914719">
    <property type="protein sequence ID" value="KDP29978.1"/>
    <property type="molecule type" value="Genomic_DNA"/>
</dbReference>
<evidence type="ECO:0000256" key="2">
    <source>
        <dbReference type="SAM" id="MobiDB-lite"/>
    </source>
</evidence>
<dbReference type="PANTHER" id="PTHR32009">
    <property type="entry name" value="TMV RESISTANCE PROTEIN N-LIKE"/>
    <property type="match status" value="1"/>
</dbReference>
<dbReference type="InterPro" id="IPR035897">
    <property type="entry name" value="Toll_tir_struct_dom_sf"/>
</dbReference>
<dbReference type="SUPFAM" id="SSF52200">
    <property type="entry name" value="Toll/Interleukin receptor TIR domain"/>
    <property type="match status" value="1"/>
</dbReference>
<name>A0A067K4J6_JATCU</name>
<dbReference type="Pfam" id="PF01582">
    <property type="entry name" value="TIR"/>
    <property type="match status" value="1"/>
</dbReference>
<proteinExistence type="predicted"/>
<evidence type="ECO:0000313" key="4">
    <source>
        <dbReference type="EMBL" id="KDP29978.1"/>
    </source>
</evidence>
<dbReference type="Proteomes" id="UP000027138">
    <property type="component" value="Unassembled WGS sequence"/>
</dbReference>
<dbReference type="OrthoDB" id="850348at2759"/>
<dbReference type="PROSITE" id="PS50104">
    <property type="entry name" value="TIR"/>
    <property type="match status" value="1"/>
</dbReference>